<dbReference type="PANTHER" id="PTHR45825:SF11">
    <property type="entry name" value="ALPHA AMYLASE DOMAIN-CONTAINING PROTEIN"/>
    <property type="match status" value="1"/>
</dbReference>
<evidence type="ECO:0000313" key="11">
    <source>
        <dbReference type="Proteomes" id="UP000654279"/>
    </source>
</evidence>
<dbReference type="InterPro" id="IPR011835">
    <property type="entry name" value="GS/SS"/>
</dbReference>
<dbReference type="NCBIfam" id="TIGR02095">
    <property type="entry name" value="glgA"/>
    <property type="match status" value="1"/>
</dbReference>
<gene>
    <name evidence="7 10" type="primary">glgA</name>
    <name evidence="10" type="ORF">H8699_08235</name>
</gene>
<dbReference type="InterPro" id="IPR001296">
    <property type="entry name" value="Glyco_trans_1"/>
</dbReference>
<dbReference type="Proteomes" id="UP000654279">
    <property type="component" value="Unassembled WGS sequence"/>
</dbReference>
<organism evidence="10 11">
    <name type="scientific">Luoshenia tenuis</name>
    <dbReference type="NCBI Taxonomy" id="2763654"/>
    <lineage>
        <taxon>Bacteria</taxon>
        <taxon>Bacillati</taxon>
        <taxon>Bacillota</taxon>
        <taxon>Clostridia</taxon>
        <taxon>Christensenellales</taxon>
        <taxon>Christensenellaceae</taxon>
        <taxon>Luoshenia</taxon>
    </lineage>
</organism>
<keyword evidence="4 7" id="KW-0328">Glycosyltransferase</keyword>
<dbReference type="GO" id="GO:0004373">
    <property type="term" value="F:alpha-1,4-glucan glucosyltransferase (UDP-glucose donor) activity"/>
    <property type="evidence" value="ECO:0007669"/>
    <property type="project" value="InterPro"/>
</dbReference>
<evidence type="ECO:0000256" key="5">
    <source>
        <dbReference type="ARBA" id="ARBA00022679"/>
    </source>
</evidence>
<feature type="binding site" evidence="7">
    <location>
        <position position="22"/>
    </location>
    <ligand>
        <name>ADP-alpha-D-glucose</name>
        <dbReference type="ChEBI" id="CHEBI:57498"/>
    </ligand>
</feature>
<protein>
    <recommendedName>
        <fullName evidence="7">Glycogen synthase</fullName>
        <ecNumber evidence="7">2.4.1.21</ecNumber>
    </recommendedName>
    <alternativeName>
        <fullName evidence="7">Starch [bacterial glycogen] synthase</fullName>
    </alternativeName>
</protein>
<dbReference type="Pfam" id="PF00534">
    <property type="entry name" value="Glycos_transf_1"/>
    <property type="match status" value="1"/>
</dbReference>
<comment type="function">
    <text evidence="2 7">Synthesizes alpha-1,4-glucan chains using ADP-glucose.</text>
</comment>
<dbReference type="InterPro" id="IPR013534">
    <property type="entry name" value="Starch_synth_cat_dom"/>
</dbReference>
<dbReference type="RefSeq" id="WP_249285260.1">
    <property type="nucleotide sequence ID" value="NZ_JACRSO010000003.1"/>
</dbReference>
<accession>A0A926HJ15</accession>
<dbReference type="AlphaFoldDB" id="A0A926HJ15"/>
<name>A0A926HJ15_9FIRM</name>
<keyword evidence="11" id="KW-1185">Reference proteome</keyword>
<comment type="catalytic activity">
    <reaction evidence="1 7">
        <text>[(1-&gt;4)-alpha-D-glucosyl](n) + ADP-alpha-D-glucose = [(1-&gt;4)-alpha-D-glucosyl](n+1) + ADP + H(+)</text>
        <dbReference type="Rhea" id="RHEA:18189"/>
        <dbReference type="Rhea" id="RHEA-COMP:9584"/>
        <dbReference type="Rhea" id="RHEA-COMP:9587"/>
        <dbReference type="ChEBI" id="CHEBI:15378"/>
        <dbReference type="ChEBI" id="CHEBI:15444"/>
        <dbReference type="ChEBI" id="CHEBI:57498"/>
        <dbReference type="ChEBI" id="CHEBI:456216"/>
        <dbReference type="EC" id="2.4.1.21"/>
    </reaction>
</comment>
<dbReference type="NCBIfam" id="NF001898">
    <property type="entry name" value="PRK00654.1-1"/>
    <property type="match status" value="1"/>
</dbReference>
<dbReference type="EC" id="2.4.1.21" evidence="7"/>
<evidence type="ECO:0000256" key="2">
    <source>
        <dbReference type="ARBA" id="ARBA00002764"/>
    </source>
</evidence>
<evidence type="ECO:0000256" key="1">
    <source>
        <dbReference type="ARBA" id="ARBA00001478"/>
    </source>
</evidence>
<dbReference type="HAMAP" id="MF_00484">
    <property type="entry name" value="Glycogen_synth"/>
    <property type="match status" value="1"/>
</dbReference>
<sequence length="483" mass="54678">MEQHFAPKKILHVASECVPFVKTGGLADVVGALPRALAKAGHDVRVILPKYGQIAEHYRNEMTHVTDFYLDLGWRHVFCGIEQLCQDGVTYYFVDNEYLFYRHYIYGWGNDEAERYAFFCRAVLNSLERIGFIPDVLHCHDWQSGMVPFLLKTQYAHLPAFSSIKTVFTIHNLQYQGLSNWPHVQEMLSIPDEYFRPDVLEFHGDLSFMKAGLTYADQLTTVSPTYAKEIQTPDYGERLEGLLSARQGQLHGILNGIDVLEYDPATDPKIFSVYTAGDLSGKAACKRSLQEEFGLEQNPKAMLIGMVGRLNTQKGLDLVEQVLGDFMQDEVQLVILGDGDAHFANFFSGSCQQYRGKLGAYIGFNLDLAHRIYAGCDAFLMPSLFEPCGLSQLIALRYGTLPIVRETGGLVDTVTSYNEQTGEGNGFSFAPYRASDMLYTIRRANYFYHMQKDVWHTLQQRAMSGDYSWDASARAYLELYSQV</sequence>
<evidence type="ECO:0000256" key="7">
    <source>
        <dbReference type="HAMAP-Rule" id="MF_00484"/>
    </source>
</evidence>
<comment type="similarity">
    <text evidence="3 7">Belongs to the glycosyltransferase 1 family. Bacterial/plant glycogen synthase subfamily.</text>
</comment>
<dbReference type="Gene3D" id="3.40.50.2000">
    <property type="entry name" value="Glycogen Phosphorylase B"/>
    <property type="match status" value="2"/>
</dbReference>
<evidence type="ECO:0000259" key="8">
    <source>
        <dbReference type="Pfam" id="PF00534"/>
    </source>
</evidence>
<feature type="domain" description="Glycosyl transferase family 1" evidence="8">
    <location>
        <begin position="295"/>
        <end position="441"/>
    </location>
</feature>
<keyword evidence="6 7" id="KW-0320">Glycogen biosynthesis</keyword>
<evidence type="ECO:0000313" key="10">
    <source>
        <dbReference type="EMBL" id="MBC8529412.1"/>
    </source>
</evidence>
<dbReference type="GO" id="GO:0009011">
    <property type="term" value="F:alpha-1,4-glucan glucosyltransferase (ADP-glucose donor) activity"/>
    <property type="evidence" value="ECO:0007669"/>
    <property type="project" value="UniProtKB-UniRule"/>
</dbReference>
<dbReference type="NCBIfam" id="NF001899">
    <property type="entry name" value="PRK00654.1-2"/>
    <property type="match status" value="1"/>
</dbReference>
<dbReference type="PANTHER" id="PTHR45825">
    <property type="entry name" value="GRANULE-BOUND STARCH SYNTHASE 1, CHLOROPLASTIC/AMYLOPLASTIC"/>
    <property type="match status" value="1"/>
</dbReference>
<dbReference type="GO" id="GO:0005978">
    <property type="term" value="P:glycogen biosynthetic process"/>
    <property type="evidence" value="ECO:0007669"/>
    <property type="project" value="UniProtKB-UniRule"/>
</dbReference>
<evidence type="ECO:0000256" key="4">
    <source>
        <dbReference type="ARBA" id="ARBA00022676"/>
    </source>
</evidence>
<evidence type="ECO:0000256" key="3">
    <source>
        <dbReference type="ARBA" id="ARBA00010281"/>
    </source>
</evidence>
<evidence type="ECO:0000256" key="6">
    <source>
        <dbReference type="ARBA" id="ARBA00023056"/>
    </source>
</evidence>
<comment type="caution">
    <text evidence="10">The sequence shown here is derived from an EMBL/GenBank/DDBJ whole genome shotgun (WGS) entry which is preliminary data.</text>
</comment>
<dbReference type="SUPFAM" id="SSF53756">
    <property type="entry name" value="UDP-Glycosyltransferase/glycogen phosphorylase"/>
    <property type="match status" value="1"/>
</dbReference>
<comment type="pathway">
    <text evidence="7">Glycan biosynthesis; glycogen biosynthesis.</text>
</comment>
<proteinExistence type="inferred from homology"/>
<dbReference type="EMBL" id="JACRSO010000003">
    <property type="protein sequence ID" value="MBC8529412.1"/>
    <property type="molecule type" value="Genomic_DNA"/>
</dbReference>
<evidence type="ECO:0000259" key="9">
    <source>
        <dbReference type="Pfam" id="PF08323"/>
    </source>
</evidence>
<dbReference type="Pfam" id="PF08323">
    <property type="entry name" value="Glyco_transf_5"/>
    <property type="match status" value="1"/>
</dbReference>
<reference evidence="10" key="1">
    <citation type="submission" date="2020-08" db="EMBL/GenBank/DDBJ databases">
        <title>Genome public.</title>
        <authorList>
            <person name="Liu C."/>
            <person name="Sun Q."/>
        </authorList>
    </citation>
    <scope>NUCLEOTIDE SEQUENCE</scope>
    <source>
        <strain evidence="10">NSJ-44</strain>
    </source>
</reference>
<keyword evidence="5 7" id="KW-0808">Transferase</keyword>
<feature type="domain" description="Starch synthase catalytic" evidence="9">
    <location>
        <begin position="9"/>
        <end position="244"/>
    </location>
</feature>
<dbReference type="CDD" id="cd03791">
    <property type="entry name" value="GT5_Glycogen_synthase_DULL1-like"/>
    <property type="match status" value="1"/>
</dbReference>